<proteinExistence type="predicted"/>
<keyword evidence="1" id="KW-1133">Transmembrane helix</keyword>
<feature type="transmembrane region" description="Helical" evidence="1">
    <location>
        <begin position="137"/>
        <end position="159"/>
    </location>
</feature>
<feature type="transmembrane region" description="Helical" evidence="1">
    <location>
        <begin position="23"/>
        <end position="44"/>
    </location>
</feature>
<name>A0ABW6XP75_9ACTN</name>
<feature type="transmembrane region" description="Helical" evidence="1">
    <location>
        <begin position="64"/>
        <end position="85"/>
    </location>
</feature>
<reference evidence="2 3" key="1">
    <citation type="submission" date="2024-10" db="EMBL/GenBank/DDBJ databases">
        <title>The Natural Products Discovery Center: Release of the First 8490 Sequenced Strains for Exploring Actinobacteria Biosynthetic Diversity.</title>
        <authorList>
            <person name="Kalkreuter E."/>
            <person name="Kautsar S.A."/>
            <person name="Yang D."/>
            <person name="Bader C.D."/>
            <person name="Teijaro C.N."/>
            <person name="Fluegel L."/>
            <person name="Davis C.M."/>
            <person name="Simpson J.R."/>
            <person name="Lauterbach L."/>
            <person name="Steele A.D."/>
            <person name="Gui C."/>
            <person name="Meng S."/>
            <person name="Li G."/>
            <person name="Viehrig K."/>
            <person name="Ye F."/>
            <person name="Su P."/>
            <person name="Kiefer A.F."/>
            <person name="Nichols A."/>
            <person name="Cepeda A.J."/>
            <person name="Yan W."/>
            <person name="Fan B."/>
            <person name="Jiang Y."/>
            <person name="Adhikari A."/>
            <person name="Zheng C.-J."/>
            <person name="Schuster L."/>
            <person name="Cowan T.M."/>
            <person name="Smanski M.J."/>
            <person name="Chevrette M.G."/>
            <person name="De Carvalho L.P.S."/>
            <person name="Shen B."/>
        </authorList>
    </citation>
    <scope>NUCLEOTIDE SEQUENCE [LARGE SCALE GENOMIC DNA]</scope>
    <source>
        <strain evidence="2 3">NPDC012605</strain>
    </source>
</reference>
<gene>
    <name evidence="2" type="ORF">ACFY8C_13145</name>
</gene>
<evidence type="ECO:0000313" key="2">
    <source>
        <dbReference type="EMBL" id="MFF5919286.1"/>
    </source>
</evidence>
<dbReference type="InterPro" id="IPR009339">
    <property type="entry name" value="DUF998"/>
</dbReference>
<comment type="caution">
    <text evidence="2">The sequence shown here is derived from an EMBL/GenBank/DDBJ whole genome shotgun (WGS) entry which is preliminary data.</text>
</comment>
<keyword evidence="1" id="KW-0472">Membrane</keyword>
<keyword evidence="1" id="KW-0812">Transmembrane</keyword>
<accession>A0ABW6XP75</accession>
<evidence type="ECO:0000313" key="3">
    <source>
        <dbReference type="Proteomes" id="UP001602370"/>
    </source>
</evidence>
<dbReference type="EMBL" id="JBIBDZ010000003">
    <property type="protein sequence ID" value="MFF5919286.1"/>
    <property type="molecule type" value="Genomic_DNA"/>
</dbReference>
<dbReference type="Proteomes" id="UP001602370">
    <property type="component" value="Unassembled WGS sequence"/>
</dbReference>
<keyword evidence="3" id="KW-1185">Reference proteome</keyword>
<organism evidence="2 3">
    <name type="scientific">Streptomyces flavochromogenes</name>
    <dbReference type="NCBI Taxonomy" id="68199"/>
    <lineage>
        <taxon>Bacteria</taxon>
        <taxon>Bacillati</taxon>
        <taxon>Actinomycetota</taxon>
        <taxon>Actinomycetes</taxon>
        <taxon>Kitasatosporales</taxon>
        <taxon>Streptomycetaceae</taxon>
        <taxon>Streptomyces</taxon>
    </lineage>
</organism>
<sequence length="221" mass="21888">MTATLNTPARAARSTPGANARRLLLGGIVGGPLFLAVGLAQGLTRDGFSFGRNAISQLALGDAGWVQTANFLLAAVLIGAGAIGLRRALAGGPGATWVPVLTGVFGASFAAAAVFPADAGAGFPAGAPETPALSTHGAVHMLTGMAGYLALCAAFLVLARTFSARGDRVRALTSRIAPALVLAGFAASAVTVTAFTAGAALGLCWLAAAAYRLRATSTPSR</sequence>
<feature type="transmembrane region" description="Helical" evidence="1">
    <location>
        <begin position="97"/>
        <end position="117"/>
    </location>
</feature>
<evidence type="ECO:0000256" key="1">
    <source>
        <dbReference type="SAM" id="Phobius"/>
    </source>
</evidence>
<protein>
    <submittedName>
        <fullName evidence="2">DUF998 domain-containing protein</fullName>
    </submittedName>
</protein>
<dbReference type="Pfam" id="PF06197">
    <property type="entry name" value="DUF998"/>
    <property type="match status" value="1"/>
</dbReference>
<feature type="transmembrane region" description="Helical" evidence="1">
    <location>
        <begin position="180"/>
        <end position="211"/>
    </location>
</feature>
<dbReference type="RefSeq" id="WP_030323680.1">
    <property type="nucleotide sequence ID" value="NZ_JBIBDZ010000003.1"/>
</dbReference>